<name>A0A645J7Z3_9ZZZZ</name>
<dbReference type="EMBL" id="VSSQ01133624">
    <property type="protein sequence ID" value="MPN59517.1"/>
    <property type="molecule type" value="Genomic_DNA"/>
</dbReference>
<accession>A0A645J7Z3</accession>
<proteinExistence type="predicted"/>
<dbReference type="AlphaFoldDB" id="A0A645J7Z3"/>
<gene>
    <name evidence="2" type="ORF">SDC9_207238</name>
</gene>
<comment type="caution">
    <text evidence="2">The sequence shown here is derived from an EMBL/GenBank/DDBJ whole genome shotgun (WGS) entry which is preliminary data.</text>
</comment>
<sequence>MRRTAGHVGSQRDGDSRWTLLGDSETQTSLETGGLVKHDRQQQAVIEMLLEGQVFTDGDVFLQHRAVLPKAGQHQTGFSRH</sequence>
<organism evidence="2">
    <name type="scientific">bioreactor metagenome</name>
    <dbReference type="NCBI Taxonomy" id="1076179"/>
    <lineage>
        <taxon>unclassified sequences</taxon>
        <taxon>metagenomes</taxon>
        <taxon>ecological metagenomes</taxon>
    </lineage>
</organism>
<evidence type="ECO:0000313" key="2">
    <source>
        <dbReference type="EMBL" id="MPN59517.1"/>
    </source>
</evidence>
<feature type="region of interest" description="Disordered" evidence="1">
    <location>
        <begin position="1"/>
        <end position="24"/>
    </location>
</feature>
<protein>
    <submittedName>
        <fullName evidence="2">Uncharacterized protein</fullName>
    </submittedName>
</protein>
<reference evidence="2" key="1">
    <citation type="submission" date="2019-08" db="EMBL/GenBank/DDBJ databases">
        <authorList>
            <person name="Kucharzyk K."/>
            <person name="Murdoch R.W."/>
            <person name="Higgins S."/>
            <person name="Loffler F."/>
        </authorList>
    </citation>
    <scope>NUCLEOTIDE SEQUENCE</scope>
</reference>
<evidence type="ECO:0000256" key="1">
    <source>
        <dbReference type="SAM" id="MobiDB-lite"/>
    </source>
</evidence>